<organism evidence="8 9">
    <name type="scientific">Acaulospora morrowiae</name>
    <dbReference type="NCBI Taxonomy" id="94023"/>
    <lineage>
        <taxon>Eukaryota</taxon>
        <taxon>Fungi</taxon>
        <taxon>Fungi incertae sedis</taxon>
        <taxon>Mucoromycota</taxon>
        <taxon>Glomeromycotina</taxon>
        <taxon>Glomeromycetes</taxon>
        <taxon>Diversisporales</taxon>
        <taxon>Acaulosporaceae</taxon>
        <taxon>Acaulospora</taxon>
    </lineage>
</organism>
<evidence type="ECO:0000256" key="7">
    <source>
        <dbReference type="SAM" id="Phobius"/>
    </source>
</evidence>
<feature type="transmembrane region" description="Helical" evidence="7">
    <location>
        <begin position="155"/>
        <end position="174"/>
    </location>
</feature>
<feature type="transmembrane region" description="Helical" evidence="7">
    <location>
        <begin position="186"/>
        <end position="203"/>
    </location>
</feature>
<dbReference type="InterPro" id="IPR045018">
    <property type="entry name" value="Azg-like"/>
</dbReference>
<feature type="non-terminal residue" evidence="8">
    <location>
        <position position="570"/>
    </location>
</feature>
<dbReference type="GO" id="GO:0012505">
    <property type="term" value="C:endomembrane system"/>
    <property type="evidence" value="ECO:0007669"/>
    <property type="project" value="UniProtKB-SubCell"/>
</dbReference>
<feature type="transmembrane region" description="Helical" evidence="7">
    <location>
        <begin position="403"/>
        <end position="427"/>
    </location>
</feature>
<keyword evidence="4 7" id="KW-0812">Transmembrane</keyword>
<evidence type="ECO:0000256" key="2">
    <source>
        <dbReference type="ARBA" id="ARBA00005697"/>
    </source>
</evidence>
<comment type="similarity">
    <text evidence="2">Belongs to the nucleobase:cation symporter-2 (NCS2) (TC 2.A.40) family. Azg-like subfamily.</text>
</comment>
<dbReference type="Proteomes" id="UP000789342">
    <property type="component" value="Unassembled WGS sequence"/>
</dbReference>
<accession>A0A9N9GTC7</accession>
<evidence type="ECO:0000256" key="3">
    <source>
        <dbReference type="ARBA" id="ARBA00022448"/>
    </source>
</evidence>
<name>A0A9N9GTC7_9GLOM</name>
<evidence type="ECO:0000256" key="5">
    <source>
        <dbReference type="ARBA" id="ARBA00022989"/>
    </source>
</evidence>
<dbReference type="OrthoDB" id="431212at2759"/>
<dbReference type="EMBL" id="CAJVPV010008645">
    <property type="protein sequence ID" value="CAG8633168.1"/>
    <property type="molecule type" value="Genomic_DNA"/>
</dbReference>
<dbReference type="GO" id="GO:0015854">
    <property type="term" value="P:guanine transport"/>
    <property type="evidence" value="ECO:0007669"/>
    <property type="project" value="TreeGrafter"/>
</dbReference>
<proteinExistence type="inferred from homology"/>
<evidence type="ECO:0000256" key="6">
    <source>
        <dbReference type="ARBA" id="ARBA00023136"/>
    </source>
</evidence>
<reference evidence="8" key="1">
    <citation type="submission" date="2021-06" db="EMBL/GenBank/DDBJ databases">
        <authorList>
            <person name="Kallberg Y."/>
            <person name="Tangrot J."/>
            <person name="Rosling A."/>
        </authorList>
    </citation>
    <scope>NUCLEOTIDE SEQUENCE</scope>
    <source>
        <strain evidence="8">CL551</strain>
    </source>
</reference>
<comment type="subcellular location">
    <subcellularLocation>
        <location evidence="1">Endomembrane system</location>
        <topology evidence="1">Multi-pass membrane protein</topology>
    </subcellularLocation>
</comment>
<evidence type="ECO:0000256" key="1">
    <source>
        <dbReference type="ARBA" id="ARBA00004127"/>
    </source>
</evidence>
<dbReference type="AlphaFoldDB" id="A0A9N9GTC7"/>
<gene>
    <name evidence="8" type="ORF">AMORRO_LOCUS9182</name>
</gene>
<keyword evidence="6 7" id="KW-0472">Membrane</keyword>
<dbReference type="GO" id="GO:0005345">
    <property type="term" value="F:purine nucleobase transmembrane transporter activity"/>
    <property type="evidence" value="ECO:0007669"/>
    <property type="project" value="TreeGrafter"/>
</dbReference>
<keyword evidence="9" id="KW-1185">Reference proteome</keyword>
<feature type="transmembrane region" description="Helical" evidence="7">
    <location>
        <begin position="327"/>
        <end position="347"/>
    </location>
</feature>
<dbReference type="GO" id="GO:0005886">
    <property type="term" value="C:plasma membrane"/>
    <property type="evidence" value="ECO:0007669"/>
    <property type="project" value="TreeGrafter"/>
</dbReference>
<protein>
    <submittedName>
        <fullName evidence="8">3409_t:CDS:1</fullName>
    </submittedName>
</protein>
<feature type="transmembrane region" description="Helical" evidence="7">
    <location>
        <begin position="247"/>
        <end position="264"/>
    </location>
</feature>
<keyword evidence="3" id="KW-0813">Transport</keyword>
<dbReference type="PANTHER" id="PTHR43337">
    <property type="entry name" value="XANTHINE/URACIL PERMEASE C887.17-RELATED"/>
    <property type="match status" value="1"/>
</dbReference>
<keyword evidence="5 7" id="KW-1133">Transmembrane helix</keyword>
<feature type="transmembrane region" description="Helical" evidence="7">
    <location>
        <begin position="474"/>
        <end position="495"/>
    </location>
</feature>
<feature type="transmembrane region" description="Helical" evidence="7">
    <location>
        <begin position="367"/>
        <end position="391"/>
    </location>
</feature>
<dbReference type="PANTHER" id="PTHR43337:SF1">
    <property type="entry name" value="XANTHINE_URACIL PERMEASE C887.17-RELATED"/>
    <property type="match status" value="1"/>
</dbReference>
<evidence type="ECO:0000313" key="9">
    <source>
        <dbReference type="Proteomes" id="UP000789342"/>
    </source>
</evidence>
<comment type="caution">
    <text evidence="8">The sequence shown here is derived from an EMBL/GenBank/DDBJ whole genome shotgun (WGS) entry which is preliminary data.</text>
</comment>
<dbReference type="Pfam" id="PF00860">
    <property type="entry name" value="Xan_ur_permease"/>
    <property type="match status" value="1"/>
</dbReference>
<dbReference type="InterPro" id="IPR006043">
    <property type="entry name" value="NCS2"/>
</dbReference>
<dbReference type="GO" id="GO:0015853">
    <property type="term" value="P:adenine transport"/>
    <property type="evidence" value="ECO:0007669"/>
    <property type="project" value="TreeGrafter"/>
</dbReference>
<evidence type="ECO:0000313" key="8">
    <source>
        <dbReference type="EMBL" id="CAG8633168.1"/>
    </source>
</evidence>
<evidence type="ECO:0000256" key="4">
    <source>
        <dbReference type="ARBA" id="ARBA00022692"/>
    </source>
</evidence>
<sequence length="570" mass="61313">TVFSTMLERLNDTVAKSVFGRYFKLANSGASKARDTKFTTELRAGLATFVTMAYIISVNAIIITDSGGPCVCTPAANATGPAAVCVGNPVYEACLLTVKRDLITATAAASCLATAVMGIFANLPLGLAPGMGANAYFAYTVVGFHGTGKISYETATAAIFTEGLIFVVLTVFGIRQWLAKIIPNSIKIATGAGIGFFLCFIGLQRSAGIGLVAYDSATFVTLGGCPEQYLDQNGSCTSHHMENPTTWLGILGFLIISIMLLYRVKGSILWGILFVSVVSWFRNSEVTYFPETAQGNSRYDFFRKVVSFHPIEKTLGAMHFDYGNKDLWVALITFLYVDILDTTGTLYSMAKFSGFMDETGDFEGSTAAFLCDASSISVGAVFGTSPVTAFIESGAGIAEGGRTGITALTISAFFFISLFFAPIFASIPPWATGPALVIIGSMMAKSIKDVNWEYIGDSIPSFLTIAIMPLTYSIAYGLIAGISSYIIINTFVWLLEKVSGGYIKHDTSLKEPWGEFMIGPGGEGMLPPWLVGVTYKIRGIEKKTEVYENNNKTEKDEVAVNVEERDNTVE</sequence>